<keyword evidence="5 12" id="KW-0288">FMN</keyword>
<dbReference type="CDD" id="cd02801">
    <property type="entry name" value="DUS_like_FMN"/>
    <property type="match status" value="1"/>
</dbReference>
<dbReference type="PROSITE" id="PS01136">
    <property type="entry name" value="UPF0034"/>
    <property type="match status" value="1"/>
</dbReference>
<dbReference type="RefSeq" id="WP_102714266.1">
    <property type="nucleotide sequence ID" value="NZ_PJKA01000012.1"/>
</dbReference>
<feature type="binding site" evidence="14">
    <location>
        <position position="77"/>
    </location>
    <ligand>
        <name>FMN</name>
        <dbReference type="ChEBI" id="CHEBI:58210"/>
    </ligand>
</feature>
<dbReference type="InterPro" id="IPR024036">
    <property type="entry name" value="tRNA-dHydroUridine_Synthase_C"/>
</dbReference>
<evidence type="ECO:0000256" key="3">
    <source>
        <dbReference type="ARBA" id="ARBA00022555"/>
    </source>
</evidence>
<feature type="binding site" evidence="14">
    <location>
        <begin position="234"/>
        <end position="235"/>
    </location>
    <ligand>
        <name>FMN</name>
        <dbReference type="ChEBI" id="CHEBI:58210"/>
    </ligand>
</feature>
<dbReference type="SUPFAM" id="SSF51395">
    <property type="entry name" value="FMN-linked oxidoreductases"/>
    <property type="match status" value="1"/>
</dbReference>
<comment type="similarity">
    <text evidence="12">Belongs to the dus family.</text>
</comment>
<comment type="catalytic activity">
    <reaction evidence="10">
        <text>a 5,6-dihydrouridine in tRNA + NADP(+) = a uridine in tRNA + NADPH + H(+)</text>
        <dbReference type="Rhea" id="RHEA:23624"/>
        <dbReference type="Rhea" id="RHEA-COMP:13339"/>
        <dbReference type="Rhea" id="RHEA-COMP:13887"/>
        <dbReference type="ChEBI" id="CHEBI:15378"/>
        <dbReference type="ChEBI" id="CHEBI:57783"/>
        <dbReference type="ChEBI" id="CHEBI:58349"/>
        <dbReference type="ChEBI" id="CHEBI:65315"/>
        <dbReference type="ChEBI" id="CHEBI:74443"/>
    </reaction>
</comment>
<evidence type="ECO:0000256" key="14">
    <source>
        <dbReference type="PIRSR" id="PIRSR006621-2"/>
    </source>
</evidence>
<evidence type="ECO:0000256" key="10">
    <source>
        <dbReference type="ARBA" id="ARBA00048205"/>
    </source>
</evidence>
<dbReference type="InterPro" id="IPR013785">
    <property type="entry name" value="Aldolase_TIM"/>
</dbReference>
<proteinExistence type="inferred from homology"/>
<accession>A0A2N8HCN8</accession>
<keyword evidence="9 12" id="KW-0560">Oxidoreductase</keyword>
<dbReference type="NCBIfam" id="TIGR00737">
    <property type="entry name" value="nifR3_yhdG"/>
    <property type="match status" value="1"/>
</dbReference>
<keyword evidence="6 12" id="KW-0819">tRNA processing</keyword>
<evidence type="ECO:0000256" key="1">
    <source>
        <dbReference type="ARBA" id="ARBA00001917"/>
    </source>
</evidence>
<dbReference type="Proteomes" id="UP000236000">
    <property type="component" value="Unassembled WGS sequence"/>
</dbReference>
<dbReference type="GO" id="GO:0050660">
    <property type="term" value="F:flavin adenine dinucleotide binding"/>
    <property type="evidence" value="ECO:0007669"/>
    <property type="project" value="InterPro"/>
</dbReference>
<keyword evidence="3" id="KW-0820">tRNA-binding</keyword>
<gene>
    <name evidence="16" type="ORF">CXU22_07840</name>
</gene>
<keyword evidence="7" id="KW-0521">NADP</keyword>
<evidence type="ECO:0000259" key="15">
    <source>
        <dbReference type="Pfam" id="PF01207"/>
    </source>
</evidence>
<evidence type="ECO:0000256" key="9">
    <source>
        <dbReference type="ARBA" id="ARBA00023002"/>
    </source>
</evidence>
<dbReference type="InterPro" id="IPR035587">
    <property type="entry name" value="DUS-like_FMN-bd"/>
</dbReference>
<sequence>MTFSSRTTSLPFFKTDFPLFLAPMAGVTDPIFRTICKELGADVMVTEFVSAEGILQAWERNRRYTKIEDAHRPIGIQLFGADGEHMGEAARIILDHEKPDFIDINFGCPVPKVVGKNGGSSLLKDLPLLASVAAGVVKAVGDRIPVTAKIRIGWDFQNLCAMDACHLLEEEGISMVTIHGRTRSQQYSGTANWDIIDECARAISVPVIGNGDISTPQGVAYVKENTAVSGVMIGRAAMENPWIFGDARYYLLHGAMPPARDPQEKTALILRHTRMALDSGHYGDELHTMRHMRSRILAYTKGFPGAKEMRARLVRVSSMAELEDLLSAMPRQRS</sequence>
<comment type="caution">
    <text evidence="16">The sequence shown here is derived from an EMBL/GenBank/DDBJ whole genome shotgun (WGS) entry which is preliminary data.</text>
</comment>
<dbReference type="PANTHER" id="PTHR45846">
    <property type="entry name" value="TRNA-DIHYDROURIDINE(47) SYNTHASE [NAD(P)(+)]-LIKE"/>
    <property type="match status" value="1"/>
</dbReference>
<evidence type="ECO:0000256" key="5">
    <source>
        <dbReference type="ARBA" id="ARBA00022643"/>
    </source>
</evidence>
<keyword evidence="14" id="KW-0547">Nucleotide-binding</keyword>
<feature type="binding site" evidence="14">
    <location>
        <begin position="23"/>
        <end position="25"/>
    </location>
    <ligand>
        <name>FMN</name>
        <dbReference type="ChEBI" id="CHEBI:58210"/>
    </ligand>
</feature>
<dbReference type="InterPro" id="IPR004652">
    <property type="entry name" value="DusB-like"/>
</dbReference>
<evidence type="ECO:0000256" key="7">
    <source>
        <dbReference type="ARBA" id="ARBA00022857"/>
    </source>
</evidence>
<dbReference type="Gene3D" id="1.10.1200.80">
    <property type="entry name" value="Putative flavin oxidoreducatase, domain 2"/>
    <property type="match status" value="1"/>
</dbReference>
<evidence type="ECO:0000256" key="4">
    <source>
        <dbReference type="ARBA" id="ARBA00022630"/>
    </source>
</evidence>
<name>A0A2N8HCN8_9BACT</name>
<protein>
    <recommendedName>
        <fullName evidence="12">tRNA-dihydrouridine synthase</fullName>
        <ecNumber evidence="12">1.3.1.-</ecNumber>
    </recommendedName>
</protein>
<evidence type="ECO:0000256" key="8">
    <source>
        <dbReference type="ARBA" id="ARBA00022884"/>
    </source>
</evidence>
<keyword evidence="4 12" id="KW-0285">Flavoprotein</keyword>
<dbReference type="EC" id="1.3.1.-" evidence="12"/>
<feature type="binding site" evidence="14">
    <location>
        <position position="179"/>
    </location>
    <ligand>
        <name>FMN</name>
        <dbReference type="ChEBI" id="CHEBI:58210"/>
    </ligand>
</feature>
<feature type="binding site" evidence="14">
    <location>
        <position position="149"/>
    </location>
    <ligand>
        <name>FMN</name>
        <dbReference type="ChEBI" id="CHEBI:58210"/>
    </ligand>
</feature>
<feature type="active site" description="Proton donor" evidence="13">
    <location>
        <position position="108"/>
    </location>
</feature>
<evidence type="ECO:0000313" key="17">
    <source>
        <dbReference type="Proteomes" id="UP000236000"/>
    </source>
</evidence>
<comment type="function">
    <text evidence="2 12">Catalyzes the synthesis of 5,6-dihydrouridine (D), a modified base found in the D-loop of most tRNAs, via the reduction of the C5-C6 double bond in target uridines.</text>
</comment>
<dbReference type="GO" id="GO:0017150">
    <property type="term" value="F:tRNA dihydrouridine synthase activity"/>
    <property type="evidence" value="ECO:0007669"/>
    <property type="project" value="InterPro"/>
</dbReference>
<evidence type="ECO:0000256" key="6">
    <source>
        <dbReference type="ARBA" id="ARBA00022694"/>
    </source>
</evidence>
<evidence type="ECO:0000313" key="16">
    <source>
        <dbReference type="EMBL" id="PNC17655.1"/>
    </source>
</evidence>
<dbReference type="InterPro" id="IPR018517">
    <property type="entry name" value="tRNA_hU_synthase_CS"/>
</dbReference>
<dbReference type="AlphaFoldDB" id="A0A2N8HCN8"/>
<organism evidence="16 17">
    <name type="scientific">Akkermansia muciniphila</name>
    <dbReference type="NCBI Taxonomy" id="239935"/>
    <lineage>
        <taxon>Bacteria</taxon>
        <taxon>Pseudomonadati</taxon>
        <taxon>Verrucomicrobiota</taxon>
        <taxon>Verrucomicrobiia</taxon>
        <taxon>Verrucomicrobiales</taxon>
        <taxon>Akkermansiaceae</taxon>
        <taxon>Akkermansia</taxon>
    </lineage>
</organism>
<dbReference type="InterPro" id="IPR001269">
    <property type="entry name" value="DUS_fam"/>
</dbReference>
<comment type="catalytic activity">
    <reaction evidence="11">
        <text>a 5,6-dihydrouridine in tRNA + NAD(+) = a uridine in tRNA + NADH + H(+)</text>
        <dbReference type="Rhea" id="RHEA:54452"/>
        <dbReference type="Rhea" id="RHEA-COMP:13339"/>
        <dbReference type="Rhea" id="RHEA-COMP:13887"/>
        <dbReference type="ChEBI" id="CHEBI:15378"/>
        <dbReference type="ChEBI" id="CHEBI:57540"/>
        <dbReference type="ChEBI" id="CHEBI:57945"/>
        <dbReference type="ChEBI" id="CHEBI:65315"/>
        <dbReference type="ChEBI" id="CHEBI:74443"/>
    </reaction>
</comment>
<dbReference type="GO" id="GO:0000049">
    <property type="term" value="F:tRNA binding"/>
    <property type="evidence" value="ECO:0007669"/>
    <property type="project" value="UniProtKB-KW"/>
</dbReference>
<dbReference type="Pfam" id="PF01207">
    <property type="entry name" value="Dus"/>
    <property type="match status" value="1"/>
</dbReference>
<evidence type="ECO:0000256" key="2">
    <source>
        <dbReference type="ARBA" id="ARBA00002790"/>
    </source>
</evidence>
<comment type="cofactor">
    <cofactor evidence="1 12 14">
        <name>FMN</name>
        <dbReference type="ChEBI" id="CHEBI:58210"/>
    </cofactor>
</comment>
<evidence type="ECO:0000256" key="12">
    <source>
        <dbReference type="PIRNR" id="PIRNR006621"/>
    </source>
</evidence>
<dbReference type="OrthoDB" id="9764501at2"/>
<dbReference type="PIRSF" id="PIRSF006621">
    <property type="entry name" value="Dus"/>
    <property type="match status" value="1"/>
</dbReference>
<evidence type="ECO:0000256" key="11">
    <source>
        <dbReference type="ARBA" id="ARBA00048802"/>
    </source>
</evidence>
<dbReference type="Gene3D" id="3.20.20.70">
    <property type="entry name" value="Aldolase class I"/>
    <property type="match status" value="1"/>
</dbReference>
<evidence type="ECO:0000256" key="13">
    <source>
        <dbReference type="PIRSR" id="PIRSR006621-1"/>
    </source>
</evidence>
<reference evidence="16 17" key="1">
    <citation type="journal article" date="2017" name="BMC Genomics">
        <title>Genome sequencing of 39 Akkermansia muciniphila isolates reveals its population structure, genomic and functional diverisity, and global distribution in mammalian gut microbiotas.</title>
        <authorList>
            <person name="Guo X."/>
            <person name="Li S."/>
            <person name="Zhang J."/>
            <person name="Wu F."/>
            <person name="Li X."/>
            <person name="Wu D."/>
            <person name="Zhang M."/>
            <person name="Ou Z."/>
            <person name="Jie Z."/>
            <person name="Yan Q."/>
            <person name="Li P."/>
            <person name="Yi J."/>
            <person name="Peng Y."/>
        </authorList>
    </citation>
    <scope>NUCLEOTIDE SEQUENCE [LARGE SCALE GENOMIC DNA]</scope>
    <source>
        <strain evidence="16 17">GP24</strain>
    </source>
</reference>
<feature type="domain" description="DUS-like FMN-binding" evidence="15">
    <location>
        <begin position="21"/>
        <end position="327"/>
    </location>
</feature>
<dbReference type="EMBL" id="PJKA01000012">
    <property type="protein sequence ID" value="PNC17655.1"/>
    <property type="molecule type" value="Genomic_DNA"/>
</dbReference>
<keyword evidence="8" id="KW-0694">RNA-binding</keyword>
<dbReference type="PANTHER" id="PTHR45846:SF1">
    <property type="entry name" value="TRNA-DIHYDROURIDINE(47) SYNTHASE [NAD(P)(+)]-LIKE"/>
    <property type="match status" value="1"/>
</dbReference>